<dbReference type="InterPro" id="IPR047640">
    <property type="entry name" value="RpiR-like"/>
</dbReference>
<feature type="domain" description="SIS" evidence="6">
    <location>
        <begin position="133"/>
        <end position="272"/>
    </location>
</feature>
<evidence type="ECO:0000259" key="6">
    <source>
        <dbReference type="PROSITE" id="PS51464"/>
    </source>
</evidence>
<accession>A0ABT9S8W7</accession>
<dbReference type="PROSITE" id="PS51464">
    <property type="entry name" value="SIS"/>
    <property type="match status" value="1"/>
</dbReference>
<dbReference type="InterPro" id="IPR009057">
    <property type="entry name" value="Homeodomain-like_sf"/>
</dbReference>
<evidence type="ECO:0000259" key="5">
    <source>
        <dbReference type="PROSITE" id="PS51071"/>
    </source>
</evidence>
<dbReference type="SUPFAM" id="SSF53697">
    <property type="entry name" value="SIS domain"/>
    <property type="match status" value="1"/>
</dbReference>
<keyword evidence="8" id="KW-1185">Reference proteome</keyword>
<evidence type="ECO:0000256" key="2">
    <source>
        <dbReference type="ARBA" id="ARBA00023125"/>
    </source>
</evidence>
<dbReference type="InterPro" id="IPR046348">
    <property type="entry name" value="SIS_dom_sf"/>
</dbReference>
<keyword evidence="1" id="KW-0805">Transcription regulation</keyword>
<dbReference type="Proteomes" id="UP001226867">
    <property type="component" value="Unassembled WGS sequence"/>
</dbReference>
<evidence type="ECO:0000256" key="3">
    <source>
        <dbReference type="ARBA" id="ARBA00023152"/>
    </source>
</evidence>
<comment type="caution">
    <text evidence="7">The sequence shown here is derived from an EMBL/GenBank/DDBJ whole genome shotgun (WGS) entry which is preliminary data.</text>
</comment>
<dbReference type="Gene3D" id="1.10.10.10">
    <property type="entry name" value="Winged helix-like DNA-binding domain superfamily/Winged helix DNA-binding domain"/>
    <property type="match status" value="1"/>
</dbReference>
<dbReference type="Gene3D" id="3.40.50.10490">
    <property type="entry name" value="Glucose-6-phosphate isomerase like protein, domain 1"/>
    <property type="match status" value="1"/>
</dbReference>
<dbReference type="PANTHER" id="PTHR30514">
    <property type="entry name" value="GLUCOKINASE"/>
    <property type="match status" value="1"/>
</dbReference>
<name>A0ABT9S8W7_9BURK</name>
<keyword evidence="2 7" id="KW-0238">DNA-binding</keyword>
<dbReference type="PANTHER" id="PTHR30514:SF1">
    <property type="entry name" value="HTH-TYPE TRANSCRIPTIONAL REGULATOR HEXR-RELATED"/>
    <property type="match status" value="1"/>
</dbReference>
<sequence length="326" mass="34250">MTSISSTLGTTVAQRIAQALPRLTRSHRQVADYVLTHPLQVATLPIDELAEVAGVSVATANRFARALGFEGYASFRGELVRGFEPLIAPVEQLRGNLAQPSTVAEVFATALEESHRNIEATRRTLDYGSCERAVQYILDARTVFIAGYGASAHLAGLLHHGLDAYCADLRLLPTVSGATHGARSLSRGTPGDLLVAIGFPRYLTDTVTLAGIARAHGVPVLVLTDRPSSPLAPLADVVLYAQAETRYRPNCETSVLALIEALSSAVALRTPGAFQLAGKVVESVVPWLHGAQGLRTAATAETVAAPTPVPPVPESEAGAVIARAAT</sequence>
<dbReference type="InterPro" id="IPR036388">
    <property type="entry name" value="WH-like_DNA-bd_sf"/>
</dbReference>
<proteinExistence type="predicted"/>
<evidence type="ECO:0000313" key="8">
    <source>
        <dbReference type="Proteomes" id="UP001226867"/>
    </source>
</evidence>
<dbReference type="Pfam" id="PF01418">
    <property type="entry name" value="HTH_6"/>
    <property type="match status" value="1"/>
</dbReference>
<organism evidence="7 8">
    <name type="scientific">Variovorax ginsengisoli</name>
    <dbReference type="NCBI Taxonomy" id="363844"/>
    <lineage>
        <taxon>Bacteria</taxon>
        <taxon>Pseudomonadati</taxon>
        <taxon>Pseudomonadota</taxon>
        <taxon>Betaproteobacteria</taxon>
        <taxon>Burkholderiales</taxon>
        <taxon>Comamonadaceae</taxon>
        <taxon>Variovorax</taxon>
    </lineage>
</organism>
<evidence type="ECO:0000313" key="7">
    <source>
        <dbReference type="EMBL" id="MDP9900211.1"/>
    </source>
</evidence>
<evidence type="ECO:0000256" key="4">
    <source>
        <dbReference type="ARBA" id="ARBA00023163"/>
    </source>
</evidence>
<dbReference type="GO" id="GO:0003677">
    <property type="term" value="F:DNA binding"/>
    <property type="evidence" value="ECO:0007669"/>
    <property type="project" value="UniProtKB-KW"/>
</dbReference>
<dbReference type="RefSeq" id="WP_307690028.1">
    <property type="nucleotide sequence ID" value="NZ_JAUSRO010000007.1"/>
</dbReference>
<dbReference type="InterPro" id="IPR000281">
    <property type="entry name" value="HTH_RpiR"/>
</dbReference>
<keyword evidence="4" id="KW-0804">Transcription</keyword>
<evidence type="ECO:0000256" key="1">
    <source>
        <dbReference type="ARBA" id="ARBA00023015"/>
    </source>
</evidence>
<dbReference type="InterPro" id="IPR001347">
    <property type="entry name" value="SIS_dom"/>
</dbReference>
<protein>
    <submittedName>
        <fullName evidence="7">DNA-binding MurR/RpiR family transcriptional regulator</fullName>
    </submittedName>
</protein>
<dbReference type="InterPro" id="IPR035472">
    <property type="entry name" value="RpiR-like_SIS"/>
</dbReference>
<dbReference type="CDD" id="cd05013">
    <property type="entry name" value="SIS_RpiR"/>
    <property type="match status" value="1"/>
</dbReference>
<gene>
    <name evidence="7" type="ORF">J2W36_002474</name>
</gene>
<dbReference type="PROSITE" id="PS51071">
    <property type="entry name" value="HTH_RPIR"/>
    <property type="match status" value="1"/>
</dbReference>
<feature type="domain" description="HTH rpiR-type" evidence="5">
    <location>
        <begin position="10"/>
        <end position="86"/>
    </location>
</feature>
<dbReference type="SUPFAM" id="SSF46689">
    <property type="entry name" value="Homeodomain-like"/>
    <property type="match status" value="1"/>
</dbReference>
<dbReference type="EMBL" id="JAUSRO010000007">
    <property type="protein sequence ID" value="MDP9900211.1"/>
    <property type="molecule type" value="Genomic_DNA"/>
</dbReference>
<dbReference type="Pfam" id="PF01380">
    <property type="entry name" value="SIS"/>
    <property type="match status" value="1"/>
</dbReference>
<reference evidence="7 8" key="1">
    <citation type="submission" date="2023-07" db="EMBL/GenBank/DDBJ databases">
        <title>Sorghum-associated microbial communities from plants grown in Nebraska, USA.</title>
        <authorList>
            <person name="Schachtman D."/>
        </authorList>
    </citation>
    <scope>NUCLEOTIDE SEQUENCE [LARGE SCALE GENOMIC DNA]</scope>
    <source>
        <strain evidence="7 8">DS1607</strain>
    </source>
</reference>
<keyword evidence="3" id="KW-0324">Glycolysis</keyword>